<sequence length="74" mass="8569">MTDSIFLDFGDMERLTGTKVKRLQIEHLSKIKILFQLDRNGAPLVLKESLYSLSKLHHQPKRKQQSIIYSSLNA</sequence>
<feature type="domain" description="DUF4224" evidence="1">
    <location>
        <begin position="11"/>
        <end position="48"/>
    </location>
</feature>
<dbReference type="AlphaFoldDB" id="A0AAC9NQT7"/>
<dbReference type="Proteomes" id="UP000182101">
    <property type="component" value="Chromosome"/>
</dbReference>
<name>A0AAC9NQT7_9ALTE</name>
<organism evidence="2 3">
    <name type="scientific">Alteromonas mediterranea</name>
    <dbReference type="NCBI Taxonomy" id="314275"/>
    <lineage>
        <taxon>Bacteria</taxon>
        <taxon>Pseudomonadati</taxon>
        <taxon>Pseudomonadota</taxon>
        <taxon>Gammaproteobacteria</taxon>
        <taxon>Alteromonadales</taxon>
        <taxon>Alteromonadaceae</taxon>
        <taxon>Alteromonas/Salinimonas group</taxon>
        <taxon>Alteromonas</taxon>
    </lineage>
</organism>
<accession>A0AAC9NQT7</accession>
<reference evidence="2 3" key="1">
    <citation type="submission" date="2016-11" db="EMBL/GenBank/DDBJ databases">
        <title>Networking in microbes: conjugative elements and plasmids in the genus Alteromonas.</title>
        <authorList>
            <person name="Lopez-Perez M."/>
            <person name="Ramon-Marco N."/>
            <person name="Rodriguez-Valera F."/>
        </authorList>
    </citation>
    <scope>NUCLEOTIDE SEQUENCE [LARGE SCALE GENOMIC DNA]</scope>
    <source>
        <strain evidence="2 3">CP48</strain>
    </source>
</reference>
<evidence type="ECO:0000259" key="1">
    <source>
        <dbReference type="Pfam" id="PF13986"/>
    </source>
</evidence>
<evidence type="ECO:0000313" key="3">
    <source>
        <dbReference type="Proteomes" id="UP000182101"/>
    </source>
</evidence>
<proteinExistence type="predicted"/>
<dbReference type="Pfam" id="PF13986">
    <property type="entry name" value="DUF4224"/>
    <property type="match status" value="1"/>
</dbReference>
<gene>
    <name evidence="2" type="ORF">BM524_01340</name>
</gene>
<dbReference type="InterPro" id="IPR025319">
    <property type="entry name" value="DUF4224"/>
</dbReference>
<evidence type="ECO:0000313" key="2">
    <source>
        <dbReference type="EMBL" id="APD88562.1"/>
    </source>
</evidence>
<dbReference type="EMBL" id="CP018024">
    <property type="protein sequence ID" value="APD88562.1"/>
    <property type="molecule type" value="Genomic_DNA"/>
</dbReference>
<dbReference type="RefSeq" id="WP_071958375.1">
    <property type="nucleotide sequence ID" value="NZ_CP018024.1"/>
</dbReference>
<protein>
    <recommendedName>
        <fullName evidence="1">DUF4224 domain-containing protein</fullName>
    </recommendedName>
</protein>